<evidence type="ECO:0000256" key="1">
    <source>
        <dbReference type="SAM" id="Phobius"/>
    </source>
</evidence>
<name>A0A4R7LDC3_9RHOB</name>
<keyword evidence="1" id="KW-0812">Transmembrane</keyword>
<dbReference type="RefSeq" id="WP_134016302.1">
    <property type="nucleotide sequence ID" value="NZ_SOBH01000004.1"/>
</dbReference>
<evidence type="ECO:0008006" key="4">
    <source>
        <dbReference type="Google" id="ProtNLM"/>
    </source>
</evidence>
<gene>
    <name evidence="2" type="ORF">BDE40_3291</name>
</gene>
<protein>
    <recommendedName>
        <fullName evidence="4">O-antigen ligase-like membrane protein</fullName>
    </recommendedName>
</protein>
<proteinExistence type="predicted"/>
<dbReference type="Proteomes" id="UP000294563">
    <property type="component" value="Unassembled WGS sequence"/>
</dbReference>
<reference evidence="2 3" key="1">
    <citation type="submission" date="2019-03" db="EMBL/GenBank/DDBJ databases">
        <title>Genomic Encyclopedia of Archaeal and Bacterial Type Strains, Phase II (KMG-II): from individual species to whole genera.</title>
        <authorList>
            <person name="Goeker M."/>
        </authorList>
    </citation>
    <scope>NUCLEOTIDE SEQUENCE [LARGE SCALE GENOMIC DNA]</scope>
    <source>
        <strain evidence="2 3">DSM 29467</strain>
    </source>
</reference>
<keyword evidence="3" id="KW-1185">Reference proteome</keyword>
<keyword evidence="1" id="KW-0472">Membrane</keyword>
<accession>A0A4R7LDC3</accession>
<dbReference type="EMBL" id="SOBH01000004">
    <property type="protein sequence ID" value="TDT73109.1"/>
    <property type="molecule type" value="Genomic_DNA"/>
</dbReference>
<dbReference type="OrthoDB" id="7595044at2"/>
<evidence type="ECO:0000313" key="3">
    <source>
        <dbReference type="Proteomes" id="UP000294563"/>
    </source>
</evidence>
<feature type="transmembrane region" description="Helical" evidence="1">
    <location>
        <begin position="154"/>
        <end position="172"/>
    </location>
</feature>
<feature type="transmembrane region" description="Helical" evidence="1">
    <location>
        <begin position="209"/>
        <end position="227"/>
    </location>
</feature>
<feature type="transmembrane region" description="Helical" evidence="1">
    <location>
        <begin position="57"/>
        <end position="74"/>
    </location>
</feature>
<sequence>MIGNFILFGWPFVVAILFSMYSRHAAILASIIVGYLLLPEQLFFNLPILPTLEKHTIPALSAFLILLMIGTSLENRNLSGWLPKVAVVRLLMLGLIAGSFLTVLTNSDPLSYGPLFIPALRPFDAFSTVLSLLVSLLPFFLARKYLAYPEQQRAVLMTLAVAGAFYAFLALYEVRMSPQLNNMLYGFFPHSFLQHIRGDGYRPIVFLNHGLWLSIFFAMAVLAAFGLSRAQSANRKIKYTVLGIWLLFALIMSKSLGALAITMMLLPLVLFVRVPTQILASAIIASTILLYPALRGGELIPTETILGWAQIIDPERAGSLSFRFFNEDILLEKARERPLFGWGGFGRNLLYNEAGFDAAVTDGYWVYSVGIGGWVRFASEFGLLCLPAILAFLKIRKDQYGLETSVLLLILSANLIDLIPNATITPITWLVAGAVWGRIELGRLENADDASVKLSEETKRPAYTRFATSAVSLSQTKGQATQ</sequence>
<feature type="transmembrane region" description="Helical" evidence="1">
    <location>
        <begin position="125"/>
        <end position="142"/>
    </location>
</feature>
<keyword evidence="1" id="KW-1133">Transmembrane helix</keyword>
<feature type="transmembrane region" description="Helical" evidence="1">
    <location>
        <begin position="239"/>
        <end position="272"/>
    </location>
</feature>
<feature type="transmembrane region" description="Helical" evidence="1">
    <location>
        <begin position="86"/>
        <end position="105"/>
    </location>
</feature>
<feature type="transmembrane region" description="Helical" evidence="1">
    <location>
        <begin position="12"/>
        <end position="37"/>
    </location>
</feature>
<dbReference type="AlphaFoldDB" id="A0A4R7LDC3"/>
<organism evidence="2 3">
    <name type="scientific">Litoreibacter halocynthiae</name>
    <dbReference type="NCBI Taxonomy" id="1242689"/>
    <lineage>
        <taxon>Bacteria</taxon>
        <taxon>Pseudomonadati</taxon>
        <taxon>Pseudomonadota</taxon>
        <taxon>Alphaproteobacteria</taxon>
        <taxon>Rhodobacterales</taxon>
        <taxon>Roseobacteraceae</taxon>
        <taxon>Litoreibacter</taxon>
    </lineage>
</organism>
<comment type="caution">
    <text evidence="2">The sequence shown here is derived from an EMBL/GenBank/DDBJ whole genome shotgun (WGS) entry which is preliminary data.</text>
</comment>
<evidence type="ECO:0000313" key="2">
    <source>
        <dbReference type="EMBL" id="TDT73109.1"/>
    </source>
</evidence>